<dbReference type="EMBL" id="CP097506">
    <property type="protein sequence ID" value="URD99184.1"/>
    <property type="molecule type" value="Genomic_DNA"/>
</dbReference>
<sequence length="43" mass="5063">MKSSILDIDGKASIARKRRSRNQHLPSLFLFLEWAKDEKEMLC</sequence>
<proteinExistence type="predicted"/>
<evidence type="ECO:0000313" key="1">
    <source>
        <dbReference type="EMBL" id="URD99184.1"/>
    </source>
</evidence>
<reference evidence="1" key="1">
    <citation type="submission" date="2022-05" db="EMBL/GenBank/DDBJ databases">
        <title>The Musa troglodytarum L. genome provides insights into the mechanism of non-climacteric behaviour and enrichment of carotenoids.</title>
        <authorList>
            <person name="Wang J."/>
        </authorList>
    </citation>
    <scope>NUCLEOTIDE SEQUENCE</scope>
    <source>
        <tissue evidence="1">Leaf</tissue>
    </source>
</reference>
<accession>A0A9E7FMU0</accession>
<dbReference type="OrthoDB" id="2015537at2759"/>
<name>A0A9E7FMU0_9LILI</name>
<evidence type="ECO:0000313" key="2">
    <source>
        <dbReference type="Proteomes" id="UP001055439"/>
    </source>
</evidence>
<organism evidence="1 2">
    <name type="scientific">Musa troglodytarum</name>
    <name type="common">fe'i banana</name>
    <dbReference type="NCBI Taxonomy" id="320322"/>
    <lineage>
        <taxon>Eukaryota</taxon>
        <taxon>Viridiplantae</taxon>
        <taxon>Streptophyta</taxon>
        <taxon>Embryophyta</taxon>
        <taxon>Tracheophyta</taxon>
        <taxon>Spermatophyta</taxon>
        <taxon>Magnoliopsida</taxon>
        <taxon>Liliopsida</taxon>
        <taxon>Zingiberales</taxon>
        <taxon>Musaceae</taxon>
        <taxon>Musa</taxon>
    </lineage>
</organism>
<gene>
    <name evidence="1" type="ORF">MUK42_29400</name>
</gene>
<dbReference type="Proteomes" id="UP001055439">
    <property type="component" value="Chromosome 4"/>
</dbReference>
<dbReference type="AlphaFoldDB" id="A0A9E7FMU0"/>
<keyword evidence="2" id="KW-1185">Reference proteome</keyword>
<protein>
    <submittedName>
        <fullName evidence="1">Uncharacterized protein</fullName>
    </submittedName>
</protein>